<dbReference type="EMBL" id="QNUK01000512">
    <property type="protein sequence ID" value="KAF5892303.1"/>
    <property type="molecule type" value="Genomic_DNA"/>
</dbReference>
<gene>
    <name evidence="2" type="ORF">DAT39_017992</name>
</gene>
<feature type="region of interest" description="Disordered" evidence="1">
    <location>
        <begin position="1"/>
        <end position="22"/>
    </location>
</feature>
<comment type="caution">
    <text evidence="2">The sequence shown here is derived from an EMBL/GenBank/DDBJ whole genome shotgun (WGS) entry which is preliminary data.</text>
</comment>
<evidence type="ECO:0000256" key="1">
    <source>
        <dbReference type="SAM" id="MobiDB-lite"/>
    </source>
</evidence>
<keyword evidence="3" id="KW-1185">Reference proteome</keyword>
<evidence type="ECO:0000313" key="3">
    <source>
        <dbReference type="Proteomes" id="UP000727407"/>
    </source>
</evidence>
<reference evidence="2" key="1">
    <citation type="submission" date="2020-07" db="EMBL/GenBank/DDBJ databases">
        <title>Clarias magur genome sequencing, assembly and annotation.</title>
        <authorList>
            <person name="Kushwaha B."/>
            <person name="Kumar R."/>
            <person name="Das P."/>
            <person name="Joshi C.G."/>
            <person name="Kumar D."/>
            <person name="Nagpure N.S."/>
            <person name="Pandey M."/>
            <person name="Agarwal S."/>
            <person name="Srivastava S."/>
            <person name="Singh M."/>
            <person name="Sahoo L."/>
            <person name="Jayasankar P."/>
            <person name="Meher P.K."/>
            <person name="Koringa P.G."/>
            <person name="Iquebal M.A."/>
            <person name="Das S.P."/>
            <person name="Bit A."/>
            <person name="Patnaik S."/>
            <person name="Patel N."/>
            <person name="Shah T.M."/>
            <person name="Hinsu A."/>
            <person name="Jena J.K."/>
        </authorList>
    </citation>
    <scope>NUCLEOTIDE SEQUENCE</scope>
    <source>
        <strain evidence="2">CIFAMagur01</strain>
        <tissue evidence="2">Testis</tissue>
    </source>
</reference>
<name>A0A8J4TKI4_CLAMG</name>
<organism evidence="2 3">
    <name type="scientific">Clarias magur</name>
    <name type="common">Asian catfish</name>
    <name type="synonym">Macropteronotus magur</name>
    <dbReference type="NCBI Taxonomy" id="1594786"/>
    <lineage>
        <taxon>Eukaryota</taxon>
        <taxon>Metazoa</taxon>
        <taxon>Chordata</taxon>
        <taxon>Craniata</taxon>
        <taxon>Vertebrata</taxon>
        <taxon>Euteleostomi</taxon>
        <taxon>Actinopterygii</taxon>
        <taxon>Neopterygii</taxon>
        <taxon>Teleostei</taxon>
        <taxon>Ostariophysi</taxon>
        <taxon>Siluriformes</taxon>
        <taxon>Clariidae</taxon>
        <taxon>Clarias</taxon>
    </lineage>
</organism>
<sequence>MGRAGAAQNPKTQSSGKNPGPPVLCFLTKPQSIFRSVHIKFIGARHRSAFPISSVRPSDIKSRLIEPRAGNPAVKKRVNLRPDDAIKCRRGAETKEKHAPVDVQAEQEELESFRHIYAALLSIPASHTRPLELM</sequence>
<dbReference type="AlphaFoldDB" id="A0A8J4TKI4"/>
<proteinExistence type="predicted"/>
<evidence type="ECO:0000313" key="2">
    <source>
        <dbReference type="EMBL" id="KAF5892303.1"/>
    </source>
</evidence>
<protein>
    <submittedName>
        <fullName evidence="2">Uncharacterized protein</fullName>
    </submittedName>
</protein>
<dbReference type="Proteomes" id="UP000727407">
    <property type="component" value="Unassembled WGS sequence"/>
</dbReference>
<accession>A0A8J4TKI4</accession>